<feature type="region of interest" description="Disordered" evidence="1">
    <location>
        <begin position="1"/>
        <end position="89"/>
    </location>
</feature>
<evidence type="ECO:0000259" key="2">
    <source>
        <dbReference type="Pfam" id="PF04972"/>
    </source>
</evidence>
<dbReference type="Proteomes" id="UP001611383">
    <property type="component" value="Chromosome"/>
</dbReference>
<organism evidence="3 4">
    <name type="scientific">Archangium minus</name>
    <dbReference type="NCBI Taxonomy" id="83450"/>
    <lineage>
        <taxon>Bacteria</taxon>
        <taxon>Pseudomonadati</taxon>
        <taxon>Myxococcota</taxon>
        <taxon>Myxococcia</taxon>
        <taxon>Myxococcales</taxon>
        <taxon>Cystobacterineae</taxon>
        <taxon>Archangiaceae</taxon>
        <taxon>Archangium</taxon>
    </lineage>
</organism>
<sequence>MANRDYETRRYLGEDRERWAGRDRDLDESFRGSDMGQRQERGSWQGGQGYSGSGRGFEDYGRGLREDTSRYNRDMSRDYDQDRGYNPGNYNQGYYNQGYYNSQGNYGGVGYSERDLGYDRGYGTYGVRDRNEGLYGRRDYNERGPIERLGDRFREGLRKLGGKAPKAYTRSDDRIREDIYDRLMHGWVNAEHVEVQVKNGEVTLTGLVEERRDKRVIEDIIEDVLGVKDVHNQLKVGTSEQFSTTTGVSGSSVTKVVRS</sequence>
<dbReference type="Pfam" id="PF04972">
    <property type="entry name" value="BON"/>
    <property type="match status" value="1"/>
</dbReference>
<dbReference type="PANTHER" id="PTHR34606">
    <property type="entry name" value="BON DOMAIN-CONTAINING PROTEIN"/>
    <property type="match status" value="1"/>
</dbReference>
<evidence type="ECO:0000313" key="3">
    <source>
        <dbReference type="EMBL" id="WNG51857.1"/>
    </source>
</evidence>
<dbReference type="InterPro" id="IPR051686">
    <property type="entry name" value="Lipoprotein_DolP"/>
</dbReference>
<dbReference type="Gene3D" id="3.30.1340.30">
    <property type="match status" value="1"/>
</dbReference>
<evidence type="ECO:0000256" key="1">
    <source>
        <dbReference type="SAM" id="MobiDB-lite"/>
    </source>
</evidence>
<name>A0ABY9X8Y5_9BACT</name>
<dbReference type="EMBL" id="CP043494">
    <property type="protein sequence ID" value="WNG51857.1"/>
    <property type="molecule type" value="Genomic_DNA"/>
</dbReference>
<dbReference type="PANTHER" id="PTHR34606:SF15">
    <property type="entry name" value="BON DOMAIN-CONTAINING PROTEIN"/>
    <property type="match status" value="1"/>
</dbReference>
<reference evidence="3 4" key="1">
    <citation type="submission" date="2019-08" db="EMBL/GenBank/DDBJ databases">
        <title>Archangium and Cystobacter genomes.</title>
        <authorList>
            <person name="Chen I.-C.K."/>
            <person name="Wielgoss S."/>
        </authorList>
    </citation>
    <scope>NUCLEOTIDE SEQUENCE [LARGE SCALE GENOMIC DNA]</scope>
    <source>
        <strain evidence="3 4">Cbm 6</strain>
    </source>
</reference>
<accession>A0ABY9X8Y5</accession>
<keyword evidence="4" id="KW-1185">Reference proteome</keyword>
<feature type="compositionally biased region" description="Basic and acidic residues" evidence="1">
    <location>
        <begin position="1"/>
        <end position="41"/>
    </location>
</feature>
<dbReference type="InterPro" id="IPR007055">
    <property type="entry name" value="BON_dom"/>
</dbReference>
<feature type="compositionally biased region" description="Gly residues" evidence="1">
    <location>
        <begin position="44"/>
        <end position="55"/>
    </location>
</feature>
<protein>
    <submittedName>
        <fullName evidence="3">BON domain-containing protein</fullName>
    </submittedName>
</protein>
<proteinExistence type="predicted"/>
<evidence type="ECO:0000313" key="4">
    <source>
        <dbReference type="Proteomes" id="UP001611383"/>
    </source>
</evidence>
<gene>
    <name evidence="3" type="ORF">F0U60_52930</name>
</gene>
<feature type="compositionally biased region" description="Basic and acidic residues" evidence="1">
    <location>
        <begin position="56"/>
        <end position="83"/>
    </location>
</feature>
<feature type="domain" description="BON" evidence="2">
    <location>
        <begin position="171"/>
        <end position="237"/>
    </location>
</feature>
<dbReference type="RefSeq" id="WP_395812158.1">
    <property type="nucleotide sequence ID" value="NZ_CP043494.1"/>
</dbReference>